<comment type="caution">
    <text evidence="1">The sequence shown here is derived from an EMBL/GenBank/DDBJ whole genome shotgun (WGS) entry which is preliminary data.</text>
</comment>
<reference evidence="1" key="1">
    <citation type="journal article" date="2019" name="PLoS Negl. Trop. Dis.">
        <title>Revisiting the worldwide diversity of Leptospira species in the environment.</title>
        <authorList>
            <person name="Vincent A.T."/>
            <person name="Schiettekatte O."/>
            <person name="Bourhy P."/>
            <person name="Veyrier F.J."/>
            <person name="Picardeau M."/>
        </authorList>
    </citation>
    <scope>NUCLEOTIDE SEQUENCE [LARGE SCALE GENOMIC DNA]</scope>
    <source>
        <strain evidence="1">201800277</strain>
    </source>
</reference>
<dbReference type="RefSeq" id="WP_100792423.1">
    <property type="nucleotide sequence ID" value="NZ_NPDQ01000015.1"/>
</dbReference>
<dbReference type="InterPro" id="IPR011990">
    <property type="entry name" value="TPR-like_helical_dom_sf"/>
</dbReference>
<accession>A0A2M9XWI5</accession>
<gene>
    <name evidence="1" type="ORF">EHQ30_02790</name>
</gene>
<evidence type="ECO:0008006" key="3">
    <source>
        <dbReference type="Google" id="ProtNLM"/>
    </source>
</evidence>
<name>A0A2M9XWI5_9LEPT</name>
<organism evidence="1 2">
    <name type="scientific">Leptospira brenneri</name>
    <dbReference type="NCBI Taxonomy" id="2023182"/>
    <lineage>
        <taxon>Bacteria</taxon>
        <taxon>Pseudomonadati</taxon>
        <taxon>Spirochaetota</taxon>
        <taxon>Spirochaetia</taxon>
        <taxon>Leptospirales</taxon>
        <taxon>Leptospiraceae</taxon>
        <taxon>Leptospira</taxon>
    </lineage>
</organism>
<dbReference type="OrthoDB" id="341846at2"/>
<protein>
    <recommendedName>
        <fullName evidence="3">Tetratricopeptide repeat protein</fullName>
    </recommendedName>
</protein>
<evidence type="ECO:0000313" key="1">
    <source>
        <dbReference type="EMBL" id="TGK95581.1"/>
    </source>
</evidence>
<dbReference type="Gene3D" id="1.25.40.10">
    <property type="entry name" value="Tetratricopeptide repeat domain"/>
    <property type="match status" value="1"/>
</dbReference>
<keyword evidence="2" id="KW-1185">Reference proteome</keyword>
<proteinExistence type="predicted"/>
<dbReference type="AlphaFoldDB" id="A0A2M9XWI5"/>
<dbReference type="EMBL" id="RQFP01000001">
    <property type="protein sequence ID" value="TGK95581.1"/>
    <property type="molecule type" value="Genomic_DNA"/>
</dbReference>
<sequence length="234" mass="27176">MNPMRTYLLILFTFSTVGLSLNSESISETNQKAIDAFYQKNWSQAETWFKESLKKNPNDPYANYNLACVYTILLSQCEELAEEQDIFRLLKKAVTYKKTYKGLMLKDKDLSLLRNTFRFNEIAGLSPKELFTNIFWYGPSPGAYGPISEIKFNVNGTFELSLVEFRESDGALEKPKYKGNYVWVSEKVIQLEFQKLPPAFPNQTKKRQARWKEDTLEIDGFDYHFVDSPDRCSA</sequence>
<evidence type="ECO:0000313" key="2">
    <source>
        <dbReference type="Proteomes" id="UP000297891"/>
    </source>
</evidence>
<dbReference type="SUPFAM" id="SSF48452">
    <property type="entry name" value="TPR-like"/>
    <property type="match status" value="1"/>
</dbReference>
<dbReference type="Proteomes" id="UP000297891">
    <property type="component" value="Unassembled WGS sequence"/>
</dbReference>